<dbReference type="EMBL" id="CP030759">
    <property type="protein sequence ID" value="AXA36716.1"/>
    <property type="molecule type" value="Genomic_DNA"/>
</dbReference>
<protein>
    <recommendedName>
        <fullName evidence="9">Dolichol-P-glucose synthetase</fullName>
    </recommendedName>
</protein>
<organism evidence="7 8">
    <name type="scientific">Sumerlaea chitinivorans</name>
    <dbReference type="NCBI Taxonomy" id="2250252"/>
    <lineage>
        <taxon>Bacteria</taxon>
        <taxon>Candidatus Sumerlaeota</taxon>
        <taxon>Candidatus Sumerlaeia</taxon>
        <taxon>Candidatus Sumerlaeales</taxon>
        <taxon>Candidatus Sumerlaeaceae</taxon>
        <taxon>Candidatus Sumerlaea</taxon>
    </lineage>
</organism>
<feature type="transmembrane region" description="Helical" evidence="6">
    <location>
        <begin position="249"/>
        <end position="270"/>
    </location>
</feature>
<feature type="transmembrane region" description="Helical" evidence="6">
    <location>
        <begin position="118"/>
        <end position="142"/>
    </location>
</feature>
<evidence type="ECO:0000256" key="3">
    <source>
        <dbReference type="ARBA" id="ARBA00022692"/>
    </source>
</evidence>
<keyword evidence="4 6" id="KW-1133">Transmembrane helix</keyword>
<dbReference type="NCBIfam" id="TIGR00374">
    <property type="entry name" value="flippase-like domain"/>
    <property type="match status" value="1"/>
</dbReference>
<feature type="transmembrane region" description="Helical" evidence="6">
    <location>
        <begin position="148"/>
        <end position="169"/>
    </location>
</feature>
<sequence length="331" mass="36240">MKRAISLVLTVAILALLFWKVDRAALLANLRATRWTWFSLAIFMFVPQIWAIAWRWRRMVGVFTPISWGEAVGLILASNTMNLILPSKLGDLTKGYFLARTGALDLKRAMNVVVFEKMLDVATLALVMLGGVSVLFASGAAMPVQRGAAVVAGLAGLAAVSAVAILYFIPPSALPGFHRLLTWLNARPRFRKIHSLLEASHETISLLQSRGARRGLICALSLLIWFFHLVQIYFFFLSLNAQPLPVFQFATLVPLAIFIGLVPLTVAGFGTRDGALISFFPQFPPSLMLGVALYVNLRYIVPAIAGLPYLNRYLTAARALRAGSPGESDSK</sequence>
<gene>
    <name evidence="7" type="ORF">BRCON_1939</name>
</gene>
<keyword evidence="2" id="KW-1003">Cell membrane</keyword>
<evidence type="ECO:0000256" key="4">
    <source>
        <dbReference type="ARBA" id="ARBA00022989"/>
    </source>
</evidence>
<evidence type="ECO:0008006" key="9">
    <source>
        <dbReference type="Google" id="ProtNLM"/>
    </source>
</evidence>
<dbReference type="AlphaFoldDB" id="A0A2Z4Y6U0"/>
<evidence type="ECO:0000313" key="8">
    <source>
        <dbReference type="Proteomes" id="UP000262583"/>
    </source>
</evidence>
<dbReference type="KEGG" id="schv:BRCON_1939"/>
<evidence type="ECO:0000256" key="2">
    <source>
        <dbReference type="ARBA" id="ARBA00022475"/>
    </source>
</evidence>
<evidence type="ECO:0000256" key="6">
    <source>
        <dbReference type="SAM" id="Phobius"/>
    </source>
</evidence>
<dbReference type="GO" id="GO:0005886">
    <property type="term" value="C:plasma membrane"/>
    <property type="evidence" value="ECO:0007669"/>
    <property type="project" value="UniProtKB-SubCell"/>
</dbReference>
<reference evidence="7 8" key="1">
    <citation type="submission" date="2018-05" db="EMBL/GenBank/DDBJ databases">
        <title>A metagenomic window into the 2 km-deep terrestrial subsurface aquifer revealed taxonomically and functionally diverse microbial community comprising novel uncultured bacterial lineages.</title>
        <authorList>
            <person name="Kadnikov V.V."/>
            <person name="Mardanov A.V."/>
            <person name="Beletsky A.V."/>
            <person name="Banks D."/>
            <person name="Pimenov N.V."/>
            <person name="Frank Y.A."/>
            <person name="Karnachuk O.V."/>
            <person name="Ravin N.V."/>
        </authorList>
    </citation>
    <scope>NUCLEOTIDE SEQUENCE [LARGE SCALE GENOMIC DNA]</scope>
    <source>
        <strain evidence="7">BY</strain>
    </source>
</reference>
<keyword evidence="5 6" id="KW-0472">Membrane</keyword>
<feature type="transmembrane region" description="Helical" evidence="6">
    <location>
        <begin position="216"/>
        <end position="237"/>
    </location>
</feature>
<dbReference type="InterPro" id="IPR022791">
    <property type="entry name" value="L-PG_synthase/AglD"/>
</dbReference>
<name>A0A2Z4Y6U0_SUMC1</name>
<dbReference type="Proteomes" id="UP000262583">
    <property type="component" value="Chromosome"/>
</dbReference>
<accession>A0A2Z4Y6U0</accession>
<evidence type="ECO:0000256" key="5">
    <source>
        <dbReference type="ARBA" id="ARBA00023136"/>
    </source>
</evidence>
<dbReference type="Pfam" id="PF03706">
    <property type="entry name" value="LPG_synthase_TM"/>
    <property type="match status" value="1"/>
</dbReference>
<proteinExistence type="predicted"/>
<dbReference type="PANTHER" id="PTHR40277:SF1">
    <property type="entry name" value="BLL5419 PROTEIN"/>
    <property type="match status" value="1"/>
</dbReference>
<evidence type="ECO:0000256" key="1">
    <source>
        <dbReference type="ARBA" id="ARBA00004651"/>
    </source>
</evidence>
<keyword evidence="3 6" id="KW-0812">Transmembrane</keyword>
<feature type="transmembrane region" description="Helical" evidence="6">
    <location>
        <begin position="34"/>
        <end position="53"/>
    </location>
</feature>
<feature type="transmembrane region" description="Helical" evidence="6">
    <location>
        <begin position="291"/>
        <end position="310"/>
    </location>
</feature>
<comment type="subcellular location">
    <subcellularLocation>
        <location evidence="1">Cell membrane</location>
        <topology evidence="1">Multi-pass membrane protein</topology>
    </subcellularLocation>
</comment>
<dbReference type="PANTHER" id="PTHR40277">
    <property type="entry name" value="BLL5419 PROTEIN"/>
    <property type="match status" value="1"/>
</dbReference>
<evidence type="ECO:0000313" key="7">
    <source>
        <dbReference type="EMBL" id="AXA36716.1"/>
    </source>
</evidence>